<dbReference type="CDD" id="cd00082">
    <property type="entry name" value="HisKA"/>
    <property type="match status" value="1"/>
</dbReference>
<dbReference type="SUPFAM" id="SSF55785">
    <property type="entry name" value="PYP-like sensor domain (PAS domain)"/>
    <property type="match status" value="1"/>
</dbReference>
<dbReference type="GO" id="GO:0005524">
    <property type="term" value="F:ATP binding"/>
    <property type="evidence" value="ECO:0007669"/>
    <property type="project" value="UniProtKB-KW"/>
</dbReference>
<keyword evidence="9" id="KW-0418">Kinase</keyword>
<evidence type="ECO:0000259" key="19">
    <source>
        <dbReference type="PROSITE" id="PS50110"/>
    </source>
</evidence>
<dbReference type="EC" id="2.7.13.3" evidence="3"/>
<dbReference type="InterPro" id="IPR003594">
    <property type="entry name" value="HATPase_dom"/>
</dbReference>
<dbReference type="PANTHER" id="PTHR43047">
    <property type="entry name" value="TWO-COMPONENT HISTIDINE PROTEIN KINASE"/>
    <property type="match status" value="1"/>
</dbReference>
<dbReference type="FunFam" id="1.10.287.130:FF:000063">
    <property type="entry name" value="Hybrid sensor histidine kinase/response regulator"/>
    <property type="match status" value="1"/>
</dbReference>
<dbReference type="SMART" id="SM00387">
    <property type="entry name" value="HATPase_c"/>
    <property type="match status" value="1"/>
</dbReference>
<evidence type="ECO:0000256" key="17">
    <source>
        <dbReference type="SAM" id="Phobius"/>
    </source>
</evidence>
<dbReference type="InterPro" id="IPR033479">
    <property type="entry name" value="dCache_1"/>
</dbReference>
<dbReference type="GO" id="GO:0000155">
    <property type="term" value="F:phosphorelay sensor kinase activity"/>
    <property type="evidence" value="ECO:0007669"/>
    <property type="project" value="InterPro"/>
</dbReference>
<dbReference type="InterPro" id="IPR036890">
    <property type="entry name" value="HATPase_C_sf"/>
</dbReference>
<feature type="compositionally biased region" description="Polar residues" evidence="16">
    <location>
        <begin position="966"/>
        <end position="978"/>
    </location>
</feature>
<dbReference type="AlphaFoldDB" id="A0AA39CUH3"/>
<evidence type="ECO:0000256" key="2">
    <source>
        <dbReference type="ARBA" id="ARBA00004651"/>
    </source>
</evidence>
<dbReference type="InterPro" id="IPR035965">
    <property type="entry name" value="PAS-like_dom_sf"/>
</dbReference>
<comment type="caution">
    <text evidence="20">The sequence shown here is derived from an EMBL/GenBank/DDBJ whole genome shotgun (WGS) entry which is preliminary data.</text>
</comment>
<proteinExistence type="predicted"/>
<dbReference type="SUPFAM" id="SSF52172">
    <property type="entry name" value="CheY-like"/>
    <property type="match status" value="1"/>
</dbReference>
<evidence type="ECO:0000256" key="12">
    <source>
        <dbReference type="ARBA" id="ARBA00023012"/>
    </source>
</evidence>
<dbReference type="Pfam" id="PF12860">
    <property type="entry name" value="PAS_7"/>
    <property type="match status" value="1"/>
</dbReference>
<feature type="domain" description="Histidine kinase" evidence="18">
    <location>
        <begin position="524"/>
        <end position="736"/>
    </location>
</feature>
<evidence type="ECO:0000256" key="6">
    <source>
        <dbReference type="ARBA" id="ARBA00022679"/>
    </source>
</evidence>
<evidence type="ECO:0000256" key="14">
    <source>
        <dbReference type="PROSITE-ProRule" id="PRU00169"/>
    </source>
</evidence>
<dbReference type="InterPro" id="IPR011006">
    <property type="entry name" value="CheY-like_superfamily"/>
</dbReference>
<dbReference type="SUPFAM" id="SSF55874">
    <property type="entry name" value="ATPase domain of HSP90 chaperone/DNA topoisomerase II/histidine kinase"/>
    <property type="match status" value="1"/>
</dbReference>
<dbReference type="Pfam" id="PF00072">
    <property type="entry name" value="Response_reg"/>
    <property type="match status" value="1"/>
</dbReference>
<evidence type="ECO:0000256" key="9">
    <source>
        <dbReference type="ARBA" id="ARBA00022777"/>
    </source>
</evidence>
<evidence type="ECO:0000256" key="10">
    <source>
        <dbReference type="ARBA" id="ARBA00022840"/>
    </source>
</evidence>
<dbReference type="InterPro" id="IPR001789">
    <property type="entry name" value="Sig_transdc_resp-reg_receiver"/>
</dbReference>
<dbReference type="Pfam" id="PF02518">
    <property type="entry name" value="HATPase_c"/>
    <property type="match status" value="1"/>
</dbReference>
<dbReference type="InterPro" id="IPR029151">
    <property type="entry name" value="Sensor-like_sf"/>
</dbReference>
<keyword evidence="4" id="KW-1003">Cell membrane</keyword>
<feature type="transmembrane region" description="Helical" evidence="17">
    <location>
        <begin position="12"/>
        <end position="33"/>
    </location>
</feature>
<dbReference type="EMBL" id="JAPDRN010000096">
    <property type="protein sequence ID" value="KAJ9624268.1"/>
    <property type="molecule type" value="Genomic_DNA"/>
</dbReference>
<feature type="domain" description="Response regulatory" evidence="19">
    <location>
        <begin position="763"/>
        <end position="878"/>
    </location>
</feature>
<evidence type="ECO:0000313" key="20">
    <source>
        <dbReference type="EMBL" id="KAJ9624268.1"/>
    </source>
</evidence>
<dbReference type="PANTHER" id="PTHR43047:SF9">
    <property type="entry name" value="HISTIDINE KINASE"/>
    <property type="match status" value="1"/>
</dbReference>
<dbReference type="Gene3D" id="3.30.565.10">
    <property type="entry name" value="Histidine kinase-like ATPase, C-terminal domain"/>
    <property type="match status" value="1"/>
</dbReference>
<dbReference type="CDD" id="cd00156">
    <property type="entry name" value="REC"/>
    <property type="match status" value="1"/>
</dbReference>
<feature type="compositionally biased region" description="Polar residues" evidence="16">
    <location>
        <begin position="936"/>
        <end position="951"/>
    </location>
</feature>
<feature type="coiled-coil region" evidence="15">
    <location>
        <begin position="476"/>
        <end position="517"/>
    </location>
</feature>
<dbReference type="FunFam" id="3.30.565.10:FF:000049">
    <property type="entry name" value="Two-component sensor histidine kinase"/>
    <property type="match status" value="1"/>
</dbReference>
<dbReference type="InterPro" id="IPR003661">
    <property type="entry name" value="HisK_dim/P_dom"/>
</dbReference>
<dbReference type="CDD" id="cd12914">
    <property type="entry name" value="PDC1_DGC_like"/>
    <property type="match status" value="1"/>
</dbReference>
<keyword evidence="6" id="KW-0808">Transferase</keyword>
<keyword evidence="8" id="KW-0547">Nucleotide-binding</keyword>
<keyword evidence="5 14" id="KW-0597">Phosphoprotein</keyword>
<dbReference type="Gene3D" id="1.10.287.130">
    <property type="match status" value="1"/>
</dbReference>
<evidence type="ECO:0000259" key="18">
    <source>
        <dbReference type="PROSITE" id="PS50109"/>
    </source>
</evidence>
<protein>
    <recommendedName>
        <fullName evidence="3">histidine kinase</fullName>
        <ecNumber evidence="3">2.7.13.3</ecNumber>
    </recommendedName>
</protein>
<accession>A0AA39CUH3</accession>
<dbReference type="InterPro" id="IPR004358">
    <property type="entry name" value="Sig_transdc_His_kin-like_C"/>
</dbReference>
<evidence type="ECO:0000256" key="4">
    <source>
        <dbReference type="ARBA" id="ARBA00022475"/>
    </source>
</evidence>
<evidence type="ECO:0000256" key="7">
    <source>
        <dbReference type="ARBA" id="ARBA00022692"/>
    </source>
</evidence>
<evidence type="ECO:0000256" key="8">
    <source>
        <dbReference type="ARBA" id="ARBA00022741"/>
    </source>
</evidence>
<keyword evidence="10" id="KW-0067">ATP-binding</keyword>
<keyword evidence="15" id="KW-0175">Coiled coil</keyword>
<dbReference type="Pfam" id="PF02743">
    <property type="entry name" value="dCache_1"/>
    <property type="match status" value="1"/>
</dbReference>
<keyword evidence="13 17" id="KW-0472">Membrane</keyword>
<feature type="region of interest" description="Disordered" evidence="16">
    <location>
        <begin position="934"/>
        <end position="979"/>
    </location>
</feature>
<dbReference type="PROSITE" id="PS50110">
    <property type="entry name" value="RESPONSE_REGULATORY"/>
    <property type="match status" value="1"/>
</dbReference>
<name>A0AA39CUH3_9EURO</name>
<dbReference type="Gene3D" id="6.10.250.3020">
    <property type="match status" value="1"/>
</dbReference>
<dbReference type="PRINTS" id="PR00344">
    <property type="entry name" value="BCTRLSENSOR"/>
</dbReference>
<evidence type="ECO:0000256" key="3">
    <source>
        <dbReference type="ARBA" id="ARBA00012438"/>
    </source>
</evidence>
<feature type="modified residue" description="4-aspartylphosphate" evidence="14">
    <location>
        <position position="813"/>
    </location>
</feature>
<comment type="subcellular location">
    <subcellularLocation>
        <location evidence="2">Cell membrane</location>
        <topology evidence="2">Multi-pass membrane protein</topology>
    </subcellularLocation>
</comment>
<evidence type="ECO:0000256" key="1">
    <source>
        <dbReference type="ARBA" id="ARBA00000085"/>
    </source>
</evidence>
<evidence type="ECO:0000256" key="11">
    <source>
        <dbReference type="ARBA" id="ARBA00022989"/>
    </source>
</evidence>
<dbReference type="SUPFAM" id="SSF47384">
    <property type="entry name" value="Homodimeric domain of signal transducing histidine kinase"/>
    <property type="match status" value="1"/>
</dbReference>
<keyword evidence="12" id="KW-0902">Two-component regulatory system</keyword>
<dbReference type="SMART" id="SM00388">
    <property type="entry name" value="HisKA"/>
    <property type="match status" value="1"/>
</dbReference>
<dbReference type="GO" id="GO:0009927">
    <property type="term" value="F:histidine phosphotransfer kinase activity"/>
    <property type="evidence" value="ECO:0007669"/>
    <property type="project" value="TreeGrafter"/>
</dbReference>
<evidence type="ECO:0000256" key="15">
    <source>
        <dbReference type="SAM" id="Coils"/>
    </source>
</evidence>
<evidence type="ECO:0000256" key="16">
    <source>
        <dbReference type="SAM" id="MobiDB-lite"/>
    </source>
</evidence>
<evidence type="ECO:0000256" key="13">
    <source>
        <dbReference type="ARBA" id="ARBA00023136"/>
    </source>
</evidence>
<organism evidence="20">
    <name type="scientific">Knufia peltigerae</name>
    <dbReference type="NCBI Taxonomy" id="1002370"/>
    <lineage>
        <taxon>Eukaryota</taxon>
        <taxon>Fungi</taxon>
        <taxon>Dikarya</taxon>
        <taxon>Ascomycota</taxon>
        <taxon>Pezizomycotina</taxon>
        <taxon>Eurotiomycetes</taxon>
        <taxon>Chaetothyriomycetidae</taxon>
        <taxon>Chaetothyriales</taxon>
        <taxon>Trichomeriaceae</taxon>
        <taxon>Knufia</taxon>
    </lineage>
</organism>
<dbReference type="Pfam" id="PF00512">
    <property type="entry name" value="HisKA"/>
    <property type="match status" value="1"/>
</dbReference>
<dbReference type="SUPFAM" id="SSF103190">
    <property type="entry name" value="Sensory domain-like"/>
    <property type="match status" value="1"/>
</dbReference>
<dbReference type="GO" id="GO:0005886">
    <property type="term" value="C:plasma membrane"/>
    <property type="evidence" value="ECO:0007669"/>
    <property type="project" value="UniProtKB-SubCell"/>
</dbReference>
<reference evidence="20" key="1">
    <citation type="submission" date="2022-10" db="EMBL/GenBank/DDBJ databases">
        <title>Culturing micro-colonial fungi from biological soil crusts in the Mojave desert and describing Neophaeococcomyces mojavensis, and introducing the new genera and species Taxawa tesnikishii.</title>
        <authorList>
            <person name="Kurbessoian T."/>
            <person name="Stajich J.E."/>
        </authorList>
    </citation>
    <scope>NUCLEOTIDE SEQUENCE</scope>
    <source>
        <strain evidence="20">TK_35</strain>
    </source>
</reference>
<dbReference type="Gene3D" id="3.40.50.2300">
    <property type="match status" value="1"/>
</dbReference>
<gene>
    <name evidence="20" type="ORF">H2204_010975</name>
</gene>
<dbReference type="Gene3D" id="3.30.450.20">
    <property type="entry name" value="PAS domain"/>
    <property type="match status" value="3"/>
</dbReference>
<dbReference type="SMART" id="SM00448">
    <property type="entry name" value="REC"/>
    <property type="match status" value="1"/>
</dbReference>
<comment type="catalytic activity">
    <reaction evidence="1">
        <text>ATP + protein L-histidine = ADP + protein N-phospho-L-histidine.</text>
        <dbReference type="EC" id="2.7.13.3"/>
    </reaction>
</comment>
<keyword evidence="7 17" id="KW-0812">Transmembrane</keyword>
<dbReference type="PROSITE" id="PS50109">
    <property type="entry name" value="HIS_KIN"/>
    <property type="match status" value="1"/>
</dbReference>
<sequence>MYWLSRHRLQLLTILVMVAGTVLCAVAAGHYAWRRALGTESAQVQRQLQLYGQGLQQRIDRFGTLPQVMALDPDLLHALQVPPSPAERQRLNLKLQRANQVTRTSTLTLVGRDGVAVAASNWDQPTSNVGEDYSYRPYYQQALAHGRGRFYGIGMTTGVPGYFMSEAILDADSQRIGVIVIKIELSALEQEWLSSPDVVLTSDNHDVVFLANRDAWRYRLLRPLGTEERNEMRAARQYADRSLQPLRVRTEDVLADGGRMVRLLDPALPQAMLWQTLALPDEDWSLHLLHDASAATSAGRGAALAGAAAWLALGFLVLFVQQRRRLSKHRQRSRRELETLLKQHAQELRTAQDGLLEAATDADVGLSRSLEHLPQGVVVIDKEQRLVAWNSRYLELFRFPAGLVRVGRPIEELFRFNARRGLLGPGPIDEAIERRLTHLRSGRPHMRESEKDDGTVLEIRGNPLPDGGFVTSYADITSYKNAARELRSLADALEHRVAERTQDLDEARREAEQANRYKTRFVASAVHDLLQPLNAARMFVSVLRGKLTDPAQQQTSDHIDAALAAQDAILNSLLDISRLESGSLQVRVRAFALSPLLETLAREFGIAAQSRGLQLDWVDTRAVVVSDEALLRRILQNFLSNALRYTPRGRVLIGCRRAGDQLRIEVHDQGPGIPESLQGEIFEEFRRLNDGVEQERGAGLGLAIVERIGRLLGHRISLRSTLGKGSVFAVSVALGRADEVIAPPAAPVIATEPSDDSPLRQCRVWSIDDDPHVCAATRALLERWGCNVELADGPQGAVEIASALNVPQLLLLDVRMGQWHGPDLYEALCTLWQARPPVILVTAERDDALKAHAAENGWGFLLKPVRPPALRALMTQLLLRHRGKLHDRANRPARPEALIVPASPAPPAFTRYFGPIVATLLGLCCSGCIDGKSSKADGNQQRTTEESSISQRHPDTPDPANPRGPTLSNQSISASAGNRTERTFEHLQVESGFMANRGISSQTAEDLLRSSRSTYDAIDRMTIDAASSPDAQDLARHYRSSLMRAMDQNAVLERLACGLSICIGIARARSNADHEAWGQRLASDRSSPTYSYAEVAEGIGTGYENRFMFSIDPELNSISGN</sequence>
<dbReference type="InterPro" id="IPR036097">
    <property type="entry name" value="HisK_dim/P_sf"/>
</dbReference>
<keyword evidence="11 17" id="KW-1133">Transmembrane helix</keyword>
<dbReference type="CDD" id="cd00075">
    <property type="entry name" value="HATPase"/>
    <property type="match status" value="1"/>
</dbReference>
<feature type="coiled-coil region" evidence="15">
    <location>
        <begin position="323"/>
        <end position="354"/>
    </location>
</feature>
<dbReference type="InterPro" id="IPR005467">
    <property type="entry name" value="His_kinase_dom"/>
</dbReference>
<evidence type="ECO:0000256" key="5">
    <source>
        <dbReference type="ARBA" id="ARBA00022553"/>
    </source>
</evidence>